<dbReference type="Pfam" id="PF00858">
    <property type="entry name" value="ASC"/>
    <property type="match status" value="1"/>
</dbReference>
<keyword evidence="5 15" id="KW-0894">Sodium channel</keyword>
<dbReference type="GO" id="GO:0030056">
    <property type="term" value="C:hemidesmosome"/>
    <property type="evidence" value="ECO:0007669"/>
    <property type="project" value="TreeGrafter"/>
</dbReference>
<dbReference type="Gene3D" id="3.30.920.20">
    <property type="entry name" value="Gas2-like domain"/>
    <property type="match status" value="1"/>
</dbReference>
<keyword evidence="4 15" id="KW-0813">Transport</keyword>
<dbReference type="InterPro" id="IPR011992">
    <property type="entry name" value="EF-hand-dom_pair"/>
</dbReference>
<dbReference type="Gene3D" id="2.60.470.10">
    <property type="entry name" value="Acid-sensing ion channels like domains"/>
    <property type="match status" value="1"/>
</dbReference>
<dbReference type="FunFam" id="3.30.920.20:FF:000001">
    <property type="entry name" value="Microtubule-actin cross-linking factor 1"/>
    <property type="match status" value="1"/>
</dbReference>
<dbReference type="GO" id="GO:0005272">
    <property type="term" value="F:sodium channel activity"/>
    <property type="evidence" value="ECO:0007669"/>
    <property type="project" value="UniProtKB-KW"/>
</dbReference>
<feature type="non-terminal residue" evidence="20">
    <location>
        <position position="1"/>
    </location>
</feature>
<accession>A0AAN7SQU6</accession>
<dbReference type="CDD" id="cd00051">
    <property type="entry name" value="EFh"/>
    <property type="match status" value="1"/>
</dbReference>
<evidence type="ECO:0000256" key="1">
    <source>
        <dbReference type="ARBA" id="ARBA00004141"/>
    </source>
</evidence>
<keyword evidence="21" id="KW-1185">Reference proteome</keyword>
<dbReference type="PROSITE" id="PS51460">
    <property type="entry name" value="GAR"/>
    <property type="match status" value="1"/>
</dbReference>
<feature type="transmembrane region" description="Helical" evidence="17">
    <location>
        <begin position="917"/>
        <end position="939"/>
    </location>
</feature>
<evidence type="ECO:0000256" key="11">
    <source>
        <dbReference type="ARBA" id="ARBA00023136"/>
    </source>
</evidence>
<feature type="domain" description="EF-hand" evidence="18">
    <location>
        <begin position="147"/>
        <end position="182"/>
    </location>
</feature>
<evidence type="ECO:0000256" key="5">
    <source>
        <dbReference type="ARBA" id="ARBA00022461"/>
    </source>
</evidence>
<evidence type="ECO:0000256" key="13">
    <source>
        <dbReference type="ARBA" id="ARBA00023212"/>
    </source>
</evidence>
<dbReference type="GO" id="GO:0005882">
    <property type="term" value="C:intermediate filament"/>
    <property type="evidence" value="ECO:0007669"/>
    <property type="project" value="TreeGrafter"/>
</dbReference>
<dbReference type="SUPFAM" id="SSF47473">
    <property type="entry name" value="EF-hand"/>
    <property type="match status" value="1"/>
</dbReference>
<feature type="compositionally biased region" description="Polar residues" evidence="16">
    <location>
        <begin position="320"/>
        <end position="347"/>
    </location>
</feature>
<dbReference type="InterPro" id="IPR003108">
    <property type="entry name" value="GAR_dom"/>
</dbReference>
<comment type="similarity">
    <text evidence="3 15">Belongs to the amiloride-sensitive sodium channel (TC 1.A.6) family.</text>
</comment>
<sequence length="949" mass="107106">RGSQHDVRETSPDGYGTLGRKQSRSSPGREFSPDPNIPHIGPRFPPAGSVEPEFRSPRVKYLWDKWRTVWMLEWERQRLLYDHLAYLKEKERADNFSWDDWRRRFLKFMNHKKSRLTDLFRKMDKDNNGLIPRDEFIDGIIKTKFDTSRLEMKAVADMFDRNNCGLIDWKEFIAALRPDWQEKAPDNDAQKIHDEVKRLVMLCTCRLKFKVFQVGEGKYRFGDSQKLRLVRILRSTVMVRVGGGWVALDEFLLKNDPCRAKGRTNIELREQFILADGVSQSMTAFKPKTSASTPGSGSSANSLRTPTAGPITKVRERSVRSTPMSSGGATRASKSSIGTPESLSDTEGPSLRTPRKPSYRSTLTPGGSKPSSRPASRTGSRPGSKPPSRHGSNLSLDSTDDGTPSRIPTRRTPMSGRNTMTTTTTTTSKKPIPLNGLSSSRPRTPTGLLSPTSPAGRTFKTPATTSNAPTLRTASRTRTPSGSNTPVPAGAQTAASKLLRRPSGASDATTKTPTKKTIRYLGMLFDQRSHTEVNSRNTTIHGLRYVADERQNVIIRFLWMIVFVTSGIFMFKMFYASYLAFRHNAISFVTETTYLEWNTSFPAVSICEVSSSQIFWTPEPNEEYSPVQQFISDILFFTGNCYSCLAPCEICPNFNFQDIIRKYRKDCRAILQICKWNGVPFDCCEKFLPLSTEYGTCFSINSLHTIETSNSNLNMESNRETGPGELYIEAIEDMRIYFHAPEDVPFINSNSDQRKDIALGEIYNVSISITEIKNDERIKNIPFDKRGCRFPWETQENLIVHKYYSYSSCVVQCHANAHQNLCNCTHHLMPILSEDKFCDVEGLQCLTENFDTLNRLHAEGSSKPGLVCDCIPSCVEPEYKIIYEHRSRLKGGNSKIALKLHSLPTFRFKRNVVRSTLDLVVSTGGTIGLFIGASLLNVIEAPYLLFMRP</sequence>
<dbReference type="InterPro" id="IPR002048">
    <property type="entry name" value="EF_hand_dom"/>
</dbReference>
<dbReference type="GO" id="GO:0005509">
    <property type="term" value="F:calcium ion binding"/>
    <property type="evidence" value="ECO:0007669"/>
    <property type="project" value="InterPro"/>
</dbReference>
<dbReference type="EMBL" id="JARPUR010000001">
    <property type="protein sequence ID" value="KAK4884983.1"/>
    <property type="molecule type" value="Genomic_DNA"/>
</dbReference>
<comment type="caution">
    <text evidence="20">The sequence shown here is derived from an EMBL/GenBank/DDBJ whole genome shotgun (WGS) entry which is preliminary data.</text>
</comment>
<dbReference type="Gene3D" id="1.10.238.10">
    <property type="entry name" value="EF-hand"/>
    <property type="match status" value="1"/>
</dbReference>
<evidence type="ECO:0000256" key="2">
    <source>
        <dbReference type="ARBA" id="ARBA00004245"/>
    </source>
</evidence>
<feature type="region of interest" description="Disordered" evidence="16">
    <location>
        <begin position="1"/>
        <end position="52"/>
    </location>
</feature>
<evidence type="ECO:0000256" key="14">
    <source>
        <dbReference type="ARBA" id="ARBA00023303"/>
    </source>
</evidence>
<evidence type="ECO:0000259" key="18">
    <source>
        <dbReference type="PROSITE" id="PS50222"/>
    </source>
</evidence>
<keyword evidence="6" id="KW-0963">Cytoplasm</keyword>
<dbReference type="GO" id="GO:0005737">
    <property type="term" value="C:cytoplasm"/>
    <property type="evidence" value="ECO:0007669"/>
    <property type="project" value="TreeGrafter"/>
</dbReference>
<keyword evidence="10 15" id="KW-0406">Ion transport</keyword>
<feature type="compositionally biased region" description="Low complexity" evidence="16">
    <location>
        <begin position="289"/>
        <end position="302"/>
    </location>
</feature>
<name>A0AAN7SQU6_9COLE</name>
<feature type="compositionally biased region" description="Polar residues" evidence="16">
    <location>
        <begin position="436"/>
        <end position="486"/>
    </location>
</feature>
<evidence type="ECO:0000256" key="6">
    <source>
        <dbReference type="ARBA" id="ARBA00022490"/>
    </source>
</evidence>
<evidence type="ECO:0000256" key="3">
    <source>
        <dbReference type="ARBA" id="ARBA00007193"/>
    </source>
</evidence>
<dbReference type="SMART" id="SM00054">
    <property type="entry name" value="EFh"/>
    <property type="match status" value="2"/>
</dbReference>
<evidence type="ECO:0000256" key="10">
    <source>
        <dbReference type="ARBA" id="ARBA00023065"/>
    </source>
</evidence>
<dbReference type="Proteomes" id="UP001353858">
    <property type="component" value="Unassembled WGS sequence"/>
</dbReference>
<keyword evidence="13" id="KW-0206">Cytoskeleton</keyword>
<evidence type="ECO:0000256" key="9">
    <source>
        <dbReference type="ARBA" id="ARBA00023053"/>
    </source>
</evidence>
<keyword evidence="11 17" id="KW-0472">Membrane</keyword>
<dbReference type="PRINTS" id="PR01078">
    <property type="entry name" value="AMINACHANNEL"/>
</dbReference>
<feature type="region of interest" description="Disordered" evidence="16">
    <location>
        <begin position="285"/>
        <end position="512"/>
    </location>
</feature>
<dbReference type="AlphaFoldDB" id="A0AAN7SQU6"/>
<feature type="transmembrane region" description="Helical" evidence="17">
    <location>
        <begin position="557"/>
        <end position="581"/>
    </location>
</feature>
<dbReference type="GO" id="GO:0045104">
    <property type="term" value="P:intermediate filament cytoskeleton organization"/>
    <property type="evidence" value="ECO:0007669"/>
    <property type="project" value="InterPro"/>
</dbReference>
<evidence type="ECO:0000256" key="16">
    <source>
        <dbReference type="SAM" id="MobiDB-lite"/>
    </source>
</evidence>
<evidence type="ECO:0000313" key="21">
    <source>
        <dbReference type="Proteomes" id="UP001353858"/>
    </source>
</evidence>
<keyword evidence="7 15" id="KW-0812">Transmembrane</keyword>
<organism evidence="20 21">
    <name type="scientific">Aquatica leii</name>
    <dbReference type="NCBI Taxonomy" id="1421715"/>
    <lineage>
        <taxon>Eukaryota</taxon>
        <taxon>Metazoa</taxon>
        <taxon>Ecdysozoa</taxon>
        <taxon>Arthropoda</taxon>
        <taxon>Hexapoda</taxon>
        <taxon>Insecta</taxon>
        <taxon>Pterygota</taxon>
        <taxon>Neoptera</taxon>
        <taxon>Endopterygota</taxon>
        <taxon>Coleoptera</taxon>
        <taxon>Polyphaga</taxon>
        <taxon>Elateriformia</taxon>
        <taxon>Elateroidea</taxon>
        <taxon>Lampyridae</taxon>
        <taxon>Luciolinae</taxon>
        <taxon>Aquatica</taxon>
    </lineage>
</organism>
<feature type="compositionally biased region" description="Basic and acidic residues" evidence="16">
    <location>
        <begin position="1"/>
        <end position="11"/>
    </location>
</feature>
<keyword evidence="8 17" id="KW-1133">Transmembrane helix</keyword>
<feature type="domain" description="GAR" evidence="19">
    <location>
        <begin position="187"/>
        <end position="259"/>
    </location>
</feature>
<dbReference type="FunFam" id="1.10.238.10:FF:000031">
    <property type="entry name" value="Short stop, isoform J"/>
    <property type="match status" value="1"/>
</dbReference>
<evidence type="ECO:0000313" key="20">
    <source>
        <dbReference type="EMBL" id="KAK4884983.1"/>
    </source>
</evidence>
<dbReference type="GO" id="GO:0008017">
    <property type="term" value="F:microtubule binding"/>
    <property type="evidence" value="ECO:0007669"/>
    <property type="project" value="InterPro"/>
</dbReference>
<dbReference type="InterPro" id="IPR001873">
    <property type="entry name" value="ENaC"/>
</dbReference>
<evidence type="ECO:0000256" key="8">
    <source>
        <dbReference type="ARBA" id="ARBA00022989"/>
    </source>
</evidence>
<keyword evidence="14 15" id="KW-0407">Ion channel</keyword>
<dbReference type="GO" id="GO:0005198">
    <property type="term" value="F:structural molecule activity"/>
    <property type="evidence" value="ECO:0007669"/>
    <property type="project" value="TreeGrafter"/>
</dbReference>
<dbReference type="GO" id="GO:0016020">
    <property type="term" value="C:membrane"/>
    <property type="evidence" value="ECO:0007669"/>
    <property type="project" value="UniProtKB-SubCell"/>
</dbReference>
<evidence type="ECO:0000256" key="17">
    <source>
        <dbReference type="SAM" id="Phobius"/>
    </source>
</evidence>
<evidence type="ECO:0000259" key="19">
    <source>
        <dbReference type="PROSITE" id="PS51460"/>
    </source>
</evidence>
<evidence type="ECO:0000256" key="4">
    <source>
        <dbReference type="ARBA" id="ARBA00022448"/>
    </source>
</evidence>
<keyword evidence="9" id="KW-0915">Sodium</keyword>
<dbReference type="SMART" id="SM00243">
    <property type="entry name" value="GAS2"/>
    <property type="match status" value="1"/>
</dbReference>
<reference evidence="21" key="1">
    <citation type="submission" date="2023-01" db="EMBL/GenBank/DDBJ databases">
        <title>Key to firefly adult light organ development and bioluminescence: homeobox transcription factors regulate luciferase expression and transportation to peroxisome.</title>
        <authorList>
            <person name="Fu X."/>
        </authorList>
    </citation>
    <scope>NUCLEOTIDE SEQUENCE [LARGE SCALE GENOMIC DNA]</scope>
</reference>
<protein>
    <submittedName>
        <fullName evidence="20">Uncharacterized protein</fullName>
    </submittedName>
</protein>
<proteinExistence type="inferred from homology"/>
<dbReference type="PROSITE" id="PS50222">
    <property type="entry name" value="EF_HAND_2"/>
    <property type="match status" value="2"/>
</dbReference>
<evidence type="ECO:0000256" key="7">
    <source>
        <dbReference type="ARBA" id="ARBA00022692"/>
    </source>
</evidence>
<gene>
    <name evidence="20" type="ORF">RN001_001254</name>
</gene>
<feature type="compositionally biased region" description="Polar residues" evidence="16">
    <location>
        <begin position="359"/>
        <end position="381"/>
    </location>
</feature>
<feature type="domain" description="EF-hand" evidence="18">
    <location>
        <begin position="111"/>
        <end position="146"/>
    </location>
</feature>
<keyword evidence="12 15" id="KW-0739">Sodium transport</keyword>
<dbReference type="Pfam" id="PF02187">
    <property type="entry name" value="GAS2"/>
    <property type="match status" value="1"/>
</dbReference>
<evidence type="ECO:0000256" key="12">
    <source>
        <dbReference type="ARBA" id="ARBA00023201"/>
    </source>
</evidence>
<comment type="subcellular location">
    <subcellularLocation>
        <location evidence="2">Cytoplasm</location>
        <location evidence="2">Cytoskeleton</location>
    </subcellularLocation>
    <subcellularLocation>
        <location evidence="1">Membrane</location>
        <topology evidence="1">Multi-pass membrane protein</topology>
    </subcellularLocation>
</comment>
<dbReference type="GO" id="GO:0042060">
    <property type="term" value="P:wound healing"/>
    <property type="evidence" value="ECO:0007669"/>
    <property type="project" value="TreeGrafter"/>
</dbReference>
<dbReference type="SUPFAM" id="SSF143575">
    <property type="entry name" value="GAS2 domain-like"/>
    <property type="match status" value="1"/>
</dbReference>
<dbReference type="Pfam" id="PF13499">
    <property type="entry name" value="EF-hand_7"/>
    <property type="match status" value="1"/>
</dbReference>
<dbReference type="GO" id="GO:0031122">
    <property type="term" value="P:cytoplasmic microtubule organization"/>
    <property type="evidence" value="ECO:0007669"/>
    <property type="project" value="TreeGrafter"/>
</dbReference>
<evidence type="ECO:0000256" key="15">
    <source>
        <dbReference type="RuleBase" id="RU000679"/>
    </source>
</evidence>
<dbReference type="InterPro" id="IPR036534">
    <property type="entry name" value="GAR_dom_sf"/>
</dbReference>
<dbReference type="InterPro" id="IPR043197">
    <property type="entry name" value="Plakin"/>
</dbReference>
<dbReference type="PANTHER" id="PTHR23169">
    <property type="entry name" value="ENVOPLAKIN"/>
    <property type="match status" value="1"/>
</dbReference>
<dbReference type="PANTHER" id="PTHR23169:SF23">
    <property type="entry name" value="SHORT STOP, ISOFORM H"/>
    <property type="match status" value="1"/>
</dbReference>